<evidence type="ECO:0000256" key="3">
    <source>
        <dbReference type="ARBA" id="ARBA00022827"/>
    </source>
</evidence>
<evidence type="ECO:0000256" key="1">
    <source>
        <dbReference type="ARBA" id="ARBA00005466"/>
    </source>
</evidence>
<dbReference type="PROSITE" id="PS51387">
    <property type="entry name" value="FAD_PCMH"/>
    <property type="match status" value="1"/>
</dbReference>
<dbReference type="PANTHER" id="PTHR42973:SF8">
    <property type="entry name" value="FAD-BINDING PCMH-TYPE DOMAIN-CONTAINING PROTEIN"/>
    <property type="match status" value="1"/>
</dbReference>
<dbReference type="Pfam" id="PF01565">
    <property type="entry name" value="FAD_binding_4"/>
    <property type="match status" value="1"/>
</dbReference>
<comment type="similarity">
    <text evidence="1">Belongs to the oxygen-dependent FAD-linked oxidoreductase family.</text>
</comment>
<dbReference type="InterPro" id="IPR006094">
    <property type="entry name" value="Oxid_FAD_bind_N"/>
</dbReference>
<dbReference type="InterPro" id="IPR016167">
    <property type="entry name" value="FAD-bd_PCMH_sub1"/>
</dbReference>
<gene>
    <name evidence="7" type="ORF">PENSUB_4205</name>
</gene>
<evidence type="ECO:0000313" key="7">
    <source>
        <dbReference type="EMBL" id="OKP10358.1"/>
    </source>
</evidence>
<dbReference type="InterPro" id="IPR036318">
    <property type="entry name" value="FAD-bd_PCMH-like_sf"/>
</dbReference>
<comment type="caution">
    <text evidence="7">The sequence shown here is derived from an EMBL/GenBank/DDBJ whole genome shotgun (WGS) entry which is preliminary data.</text>
</comment>
<dbReference type="InterPro" id="IPR012951">
    <property type="entry name" value="BBE"/>
</dbReference>
<proteinExistence type="inferred from homology"/>
<dbReference type="EMBL" id="MNBE01000353">
    <property type="protein sequence ID" value="OKP10358.1"/>
    <property type="molecule type" value="Genomic_DNA"/>
</dbReference>
<keyword evidence="2" id="KW-0285">Flavoprotein</keyword>
<dbReference type="Gene3D" id="3.30.43.10">
    <property type="entry name" value="Uridine Diphospho-n-acetylenolpyruvylglucosamine Reductase, domain 2"/>
    <property type="match status" value="1"/>
</dbReference>
<dbReference type="InterPro" id="IPR050416">
    <property type="entry name" value="FAD-linked_Oxidoreductase"/>
</dbReference>
<feature type="signal peptide" evidence="5">
    <location>
        <begin position="1"/>
        <end position="22"/>
    </location>
</feature>
<dbReference type="GO" id="GO:0071949">
    <property type="term" value="F:FAD binding"/>
    <property type="evidence" value="ECO:0007669"/>
    <property type="project" value="InterPro"/>
</dbReference>
<feature type="domain" description="FAD-binding PCMH-type" evidence="6">
    <location>
        <begin position="74"/>
        <end position="245"/>
    </location>
</feature>
<dbReference type="Gene3D" id="3.30.465.10">
    <property type="match status" value="1"/>
</dbReference>
<dbReference type="SUPFAM" id="SSF56176">
    <property type="entry name" value="FAD-binding/transporter-associated domain-like"/>
    <property type="match status" value="1"/>
</dbReference>
<name>A0A1Q5UCY9_9EURO</name>
<evidence type="ECO:0000313" key="8">
    <source>
        <dbReference type="Proteomes" id="UP000186955"/>
    </source>
</evidence>
<evidence type="ECO:0000256" key="4">
    <source>
        <dbReference type="ARBA" id="ARBA00023002"/>
    </source>
</evidence>
<dbReference type="PANTHER" id="PTHR42973">
    <property type="entry name" value="BINDING OXIDOREDUCTASE, PUTATIVE (AFU_ORTHOLOGUE AFUA_1G17690)-RELATED"/>
    <property type="match status" value="1"/>
</dbReference>
<protein>
    <submittedName>
        <fullName evidence="7">6-hydroxy-D-nicotine oxidase</fullName>
    </submittedName>
</protein>
<dbReference type="InterPro" id="IPR016169">
    <property type="entry name" value="FAD-bd_PCMH_sub2"/>
</dbReference>
<dbReference type="Pfam" id="PF08031">
    <property type="entry name" value="BBE"/>
    <property type="match status" value="1"/>
</dbReference>
<dbReference type="Proteomes" id="UP000186955">
    <property type="component" value="Unassembled WGS sequence"/>
</dbReference>
<keyword evidence="4" id="KW-0560">Oxidoreductase</keyword>
<dbReference type="GO" id="GO:0016491">
    <property type="term" value="F:oxidoreductase activity"/>
    <property type="evidence" value="ECO:0007669"/>
    <property type="project" value="UniProtKB-KW"/>
</dbReference>
<accession>A0A1Q5UCY9</accession>
<dbReference type="STRING" id="1316194.A0A1Q5UCY9"/>
<dbReference type="Gene3D" id="3.40.462.20">
    <property type="match status" value="1"/>
</dbReference>
<keyword evidence="3" id="KW-0274">FAD</keyword>
<evidence type="ECO:0000259" key="6">
    <source>
        <dbReference type="PROSITE" id="PS51387"/>
    </source>
</evidence>
<evidence type="ECO:0000256" key="2">
    <source>
        <dbReference type="ARBA" id="ARBA00022630"/>
    </source>
</evidence>
<keyword evidence="8" id="KW-1185">Reference proteome</keyword>
<organism evidence="7 8">
    <name type="scientific">Penicillium subrubescens</name>
    <dbReference type="NCBI Taxonomy" id="1316194"/>
    <lineage>
        <taxon>Eukaryota</taxon>
        <taxon>Fungi</taxon>
        <taxon>Dikarya</taxon>
        <taxon>Ascomycota</taxon>
        <taxon>Pezizomycotina</taxon>
        <taxon>Eurotiomycetes</taxon>
        <taxon>Eurotiomycetidae</taxon>
        <taxon>Eurotiales</taxon>
        <taxon>Aspergillaceae</taxon>
        <taxon>Penicillium</taxon>
    </lineage>
</organism>
<feature type="chain" id="PRO_5010365364" evidence="5">
    <location>
        <begin position="23"/>
        <end position="515"/>
    </location>
</feature>
<keyword evidence="5" id="KW-0732">Signal</keyword>
<reference evidence="7 8" key="1">
    <citation type="submission" date="2016-10" db="EMBL/GenBank/DDBJ databases">
        <title>Genome sequence of the ascomycete fungus Penicillium subrubescens.</title>
        <authorList>
            <person name="De Vries R.P."/>
            <person name="Peng M."/>
            <person name="Dilokpimol A."/>
            <person name="Hilden K."/>
            <person name="Makela M.R."/>
            <person name="Grigoriev I."/>
            <person name="Riley R."/>
            <person name="Granchi Z."/>
        </authorList>
    </citation>
    <scope>NUCLEOTIDE SEQUENCE [LARGE SCALE GENOMIC DNA]</scope>
    <source>
        <strain evidence="7 8">CBS 132785</strain>
    </source>
</reference>
<dbReference type="InterPro" id="IPR016166">
    <property type="entry name" value="FAD-bd_PCMH"/>
</dbReference>
<dbReference type="AlphaFoldDB" id="A0A1Q5UCY9"/>
<sequence>MGRFGILATLLPLIASLAGTSSIPRDLQPAPVTRARLSAAQVQRELGRHLSATTSIFGPSDDRYTNATERWNTFAVPHIQVVIEPGQERDVSIIVRYCNDNSIEFLAINGGHGDTQSLGSFNGIQINMANFRDIAIQPDGKSAWFGGGAKDGDVQSYLWDHGYVTTTGSCDCVGLLGAGLGGGHGRHEGLYGMVSDNFRQLNVVLGDGRLVRVNATSHSDLLWAMRGAGHNFGIVTSFEMNIFPRGPDTWHYHNYLWRGEHLEAIFAALNELQGNGTTPVDMTINFGNFLMNTTVATDEPVIFWTFAYRGSAEVAEKYLAPFNAIEAVYDESGDVPYPEISVAQQTDVDAFICGDNNVRITATAGLQVYNLTAERLIFDGFTRRVQEHPELVPGAVILHEGYSTEAVDAQNPNDSAYPFRADHHLMLFQTIIPPNNASIERAVWEWAGEVRDQWNEGQPGRLPNAYVNYANGFEPLQQMYGHEPWRLQRLKALKRKYDPANRFRYYNPIVPSEAH</sequence>
<evidence type="ECO:0000256" key="5">
    <source>
        <dbReference type="SAM" id="SignalP"/>
    </source>
</evidence>